<evidence type="ECO:0000313" key="5">
    <source>
        <dbReference type="Proteomes" id="UP000005408"/>
    </source>
</evidence>
<keyword evidence="2" id="KW-0812">Transmembrane</keyword>
<feature type="transmembrane region" description="Helical" evidence="2">
    <location>
        <begin position="231"/>
        <end position="251"/>
    </location>
</feature>
<dbReference type="PROSITE" id="PS50050">
    <property type="entry name" value="TNFR_NGFR_2"/>
    <property type="match status" value="1"/>
</dbReference>
<evidence type="ECO:0000259" key="3">
    <source>
        <dbReference type="PROSITE" id="PS50050"/>
    </source>
</evidence>
<proteinExistence type="predicted"/>
<sequence>MSLGSKVLTKLEMGILKFLPFWLLLHLISYIDVECAQIKCKIGVERYHNGDCVKCTCSEGNGLSISQMLSRDVTMCPPCSPCSVGEFSGPKTDHLCVNCSTSCEIQNRVTVRQCDGKNDAICGQCLQGFSEDEHNICLSMDEHGRRRRKQLKEEDHTVYFVFAGVAIPAMLCVICYCCLRNKIGSWRRGSAKQCTNPRDCKAHLVYTINESSVKVTTYDPCDSKMDRKTLIGIYSLSLSLSLSLSPLFIYYHNFPVFCRKRGVMMRLEEDEYCV</sequence>
<organism evidence="4 5">
    <name type="scientific">Magallana gigas</name>
    <name type="common">Pacific oyster</name>
    <name type="synonym">Crassostrea gigas</name>
    <dbReference type="NCBI Taxonomy" id="29159"/>
    <lineage>
        <taxon>Eukaryota</taxon>
        <taxon>Metazoa</taxon>
        <taxon>Spiralia</taxon>
        <taxon>Lophotrochozoa</taxon>
        <taxon>Mollusca</taxon>
        <taxon>Bivalvia</taxon>
        <taxon>Autobranchia</taxon>
        <taxon>Pteriomorphia</taxon>
        <taxon>Ostreida</taxon>
        <taxon>Ostreoidea</taxon>
        <taxon>Ostreidae</taxon>
        <taxon>Magallana</taxon>
    </lineage>
</organism>
<evidence type="ECO:0000313" key="4">
    <source>
        <dbReference type="EnsemblMetazoa" id="G23459.5:cds"/>
    </source>
</evidence>
<dbReference type="EnsemblMetazoa" id="G23459.5">
    <property type="protein sequence ID" value="G23459.5:cds"/>
    <property type="gene ID" value="G23459"/>
</dbReference>
<dbReference type="AlphaFoldDB" id="A0A8W8KH33"/>
<evidence type="ECO:0000256" key="2">
    <source>
        <dbReference type="SAM" id="Phobius"/>
    </source>
</evidence>
<feature type="transmembrane region" description="Helical" evidence="2">
    <location>
        <begin position="158"/>
        <end position="179"/>
    </location>
</feature>
<dbReference type="Proteomes" id="UP000005408">
    <property type="component" value="Unassembled WGS sequence"/>
</dbReference>
<feature type="repeat" description="TNFR-Cys" evidence="1">
    <location>
        <begin position="81"/>
        <end position="122"/>
    </location>
</feature>
<keyword evidence="5" id="KW-1185">Reference proteome</keyword>
<name>A0A8W8KH33_MAGGI</name>
<accession>A0A8W8KH33</accession>
<dbReference type="InterPro" id="IPR001368">
    <property type="entry name" value="TNFR/NGFR_Cys_rich_reg"/>
</dbReference>
<keyword evidence="2" id="KW-1133">Transmembrane helix</keyword>
<dbReference type="PROSITE" id="PS00652">
    <property type="entry name" value="TNFR_NGFR_1"/>
    <property type="match status" value="1"/>
</dbReference>
<comment type="caution">
    <text evidence="1">Lacks conserved residue(s) required for the propagation of feature annotation.</text>
</comment>
<evidence type="ECO:0000256" key="1">
    <source>
        <dbReference type="PROSITE-ProRule" id="PRU00206"/>
    </source>
</evidence>
<reference evidence="4" key="1">
    <citation type="submission" date="2022-08" db="UniProtKB">
        <authorList>
            <consortium name="EnsemblMetazoa"/>
        </authorList>
    </citation>
    <scope>IDENTIFICATION</scope>
    <source>
        <strain evidence="4">05x7-T-G4-1.051#20</strain>
    </source>
</reference>
<protein>
    <recommendedName>
        <fullName evidence="3">TNFR-Cys domain-containing protein</fullName>
    </recommendedName>
</protein>
<feature type="domain" description="TNFR-Cys" evidence="3">
    <location>
        <begin position="81"/>
        <end position="122"/>
    </location>
</feature>
<keyword evidence="2" id="KW-0472">Membrane</keyword>